<gene>
    <name evidence="1" type="ORF">H9763_08955</name>
</gene>
<dbReference type="EMBL" id="DWXE01000034">
    <property type="protein sequence ID" value="HJB91577.1"/>
    <property type="molecule type" value="Genomic_DNA"/>
</dbReference>
<reference evidence="1" key="2">
    <citation type="submission" date="2021-04" db="EMBL/GenBank/DDBJ databases">
        <authorList>
            <person name="Gilroy R."/>
        </authorList>
    </citation>
    <scope>NUCLEOTIDE SEQUENCE</scope>
    <source>
        <strain evidence="1">USAMLcec3-2134</strain>
    </source>
</reference>
<dbReference type="AlphaFoldDB" id="A0A9D2MRJ5"/>
<accession>A0A9D2MRJ5</accession>
<evidence type="ECO:0000313" key="2">
    <source>
        <dbReference type="Proteomes" id="UP000886883"/>
    </source>
</evidence>
<protein>
    <submittedName>
        <fullName evidence="1">Uncharacterized protein</fullName>
    </submittedName>
</protein>
<reference evidence="1" key="1">
    <citation type="journal article" date="2021" name="PeerJ">
        <title>Extensive microbial diversity within the chicken gut microbiome revealed by metagenomics and culture.</title>
        <authorList>
            <person name="Gilroy R."/>
            <person name="Ravi A."/>
            <person name="Getino M."/>
            <person name="Pursley I."/>
            <person name="Horton D.L."/>
            <person name="Alikhan N.F."/>
            <person name="Baker D."/>
            <person name="Gharbi K."/>
            <person name="Hall N."/>
            <person name="Watson M."/>
            <person name="Adriaenssens E.M."/>
            <person name="Foster-Nyarko E."/>
            <person name="Jarju S."/>
            <person name="Secka A."/>
            <person name="Antonio M."/>
            <person name="Oren A."/>
            <person name="Chaudhuri R.R."/>
            <person name="La Ragione R."/>
            <person name="Hildebrand F."/>
            <person name="Pallen M.J."/>
        </authorList>
    </citation>
    <scope>NUCLEOTIDE SEQUENCE</scope>
    <source>
        <strain evidence="1">USAMLcec3-2134</strain>
    </source>
</reference>
<evidence type="ECO:0000313" key="1">
    <source>
        <dbReference type="EMBL" id="HJB91577.1"/>
    </source>
</evidence>
<comment type="caution">
    <text evidence="1">The sequence shown here is derived from an EMBL/GenBank/DDBJ whole genome shotgun (WGS) entry which is preliminary data.</text>
</comment>
<proteinExistence type="predicted"/>
<organism evidence="1 2">
    <name type="scientific">Candidatus Eisenbergiella merdigallinarum</name>
    <dbReference type="NCBI Taxonomy" id="2838552"/>
    <lineage>
        <taxon>Bacteria</taxon>
        <taxon>Bacillati</taxon>
        <taxon>Bacillota</taxon>
        <taxon>Clostridia</taxon>
        <taxon>Lachnospirales</taxon>
        <taxon>Lachnospiraceae</taxon>
        <taxon>Eisenbergiella</taxon>
    </lineage>
</organism>
<dbReference type="Proteomes" id="UP000886883">
    <property type="component" value="Unassembled WGS sequence"/>
</dbReference>
<name>A0A9D2MRJ5_9FIRM</name>
<sequence>MAELVDRVVIEGAKLAIETLPRRSVPVTEVVAESIRTLMRYGEESGRKECGETALAQIIAWLELGMEYGLLEELFDEVLLKNQVSKTELLFRYGRPEKGSRITKNRIRALIGRWRRGRPQDLSLDEVVEDIYRRMLHDSSGCQTYLCHSADGSVFGMIELILSDQKIVLHDRKQKRYYYFAGGRDAEDRAGG</sequence>